<dbReference type="AlphaFoldDB" id="A0A2S0KP19"/>
<dbReference type="InterPro" id="IPR051537">
    <property type="entry name" value="DNA_Adenine_Mtase"/>
</dbReference>
<dbReference type="EMBL" id="CP027226">
    <property type="protein sequence ID" value="AVM42776.1"/>
    <property type="molecule type" value="Genomic_DNA"/>
</dbReference>
<keyword evidence="3 10" id="KW-0489">Methyltransferase</keyword>
<dbReference type="GO" id="GO:0009007">
    <property type="term" value="F:site-specific DNA-methyltransferase (adenine-specific) activity"/>
    <property type="evidence" value="ECO:0007669"/>
    <property type="project" value="UniProtKB-EC"/>
</dbReference>
<keyword evidence="6" id="KW-0680">Restriction system</keyword>
<dbReference type="OrthoDB" id="9814572at2"/>
<protein>
    <recommendedName>
        <fullName evidence="2">site-specific DNA-methyltransferase (adenine-specific)</fullName>
        <ecNumber evidence="2">2.1.1.72</ecNumber>
    </recommendedName>
</protein>
<dbReference type="Pfam" id="PF02384">
    <property type="entry name" value="N6_Mtase"/>
    <property type="match status" value="1"/>
</dbReference>
<evidence type="ECO:0000259" key="9">
    <source>
        <dbReference type="Pfam" id="PF12161"/>
    </source>
</evidence>
<feature type="domain" description="DNA methylase adenine-specific" evidence="8">
    <location>
        <begin position="175"/>
        <end position="229"/>
    </location>
</feature>
<dbReference type="Proteomes" id="UP000237947">
    <property type="component" value="Chromosome"/>
</dbReference>
<dbReference type="InterPro" id="IPR038333">
    <property type="entry name" value="T1MK-like_N_sf"/>
</dbReference>
<comment type="catalytic activity">
    <reaction evidence="7">
        <text>a 2'-deoxyadenosine in DNA + S-adenosyl-L-methionine = an N(6)-methyl-2'-deoxyadenosine in DNA + S-adenosyl-L-homocysteine + H(+)</text>
        <dbReference type="Rhea" id="RHEA:15197"/>
        <dbReference type="Rhea" id="RHEA-COMP:12418"/>
        <dbReference type="Rhea" id="RHEA-COMP:12419"/>
        <dbReference type="ChEBI" id="CHEBI:15378"/>
        <dbReference type="ChEBI" id="CHEBI:57856"/>
        <dbReference type="ChEBI" id="CHEBI:59789"/>
        <dbReference type="ChEBI" id="CHEBI:90615"/>
        <dbReference type="ChEBI" id="CHEBI:90616"/>
        <dbReference type="EC" id="2.1.1.72"/>
    </reaction>
</comment>
<dbReference type="PANTHER" id="PTHR42933:SF1">
    <property type="entry name" value="SITE-SPECIFIC DNA-METHYLTRANSFERASE (ADENINE-SPECIFIC)"/>
    <property type="match status" value="1"/>
</dbReference>
<evidence type="ECO:0000256" key="1">
    <source>
        <dbReference type="ARBA" id="ARBA00006594"/>
    </source>
</evidence>
<keyword evidence="4 10" id="KW-0808">Transferase</keyword>
<evidence type="ECO:0000256" key="4">
    <source>
        <dbReference type="ARBA" id="ARBA00022679"/>
    </source>
</evidence>
<dbReference type="KEGG" id="fsa:C5Q98_05920"/>
<dbReference type="Gene3D" id="1.20.1260.30">
    <property type="match status" value="1"/>
</dbReference>
<dbReference type="REBASE" id="246540">
    <property type="entry name" value="M.Fsa47711ORF5920P"/>
</dbReference>
<evidence type="ECO:0000256" key="7">
    <source>
        <dbReference type="ARBA" id="ARBA00047942"/>
    </source>
</evidence>
<dbReference type="GO" id="GO:0009307">
    <property type="term" value="P:DNA restriction-modification system"/>
    <property type="evidence" value="ECO:0007669"/>
    <property type="project" value="UniProtKB-KW"/>
</dbReference>
<evidence type="ECO:0000256" key="5">
    <source>
        <dbReference type="ARBA" id="ARBA00022691"/>
    </source>
</evidence>
<gene>
    <name evidence="10" type="ORF">C5Q98_05920</name>
</gene>
<accession>A0A2S0KP19</accession>
<dbReference type="InterPro" id="IPR022749">
    <property type="entry name" value="D12N6_MeTrfase_N"/>
</dbReference>
<dbReference type="PANTHER" id="PTHR42933">
    <property type="entry name" value="SLR6095 PROTEIN"/>
    <property type="match status" value="1"/>
</dbReference>
<dbReference type="GO" id="GO:0008170">
    <property type="term" value="F:N-methyltransferase activity"/>
    <property type="evidence" value="ECO:0007669"/>
    <property type="project" value="InterPro"/>
</dbReference>
<proteinExistence type="inferred from homology"/>
<keyword evidence="5" id="KW-0949">S-adenosyl-L-methionine</keyword>
<evidence type="ECO:0000256" key="3">
    <source>
        <dbReference type="ARBA" id="ARBA00022603"/>
    </source>
</evidence>
<dbReference type="EC" id="2.1.1.72" evidence="2"/>
<evidence type="ECO:0000259" key="8">
    <source>
        <dbReference type="Pfam" id="PF02384"/>
    </source>
</evidence>
<comment type="similarity">
    <text evidence="1">Belongs to the N(4)/N(6)-methyltransferase family.</text>
</comment>
<organism evidence="10 11">
    <name type="scientific">Fastidiosipila sanguinis</name>
    <dbReference type="NCBI Taxonomy" id="236753"/>
    <lineage>
        <taxon>Bacteria</taxon>
        <taxon>Bacillati</taxon>
        <taxon>Bacillota</taxon>
        <taxon>Clostridia</taxon>
        <taxon>Eubacteriales</taxon>
        <taxon>Oscillospiraceae</taxon>
        <taxon>Fastidiosipila</taxon>
    </lineage>
</organism>
<dbReference type="GO" id="GO:0032259">
    <property type="term" value="P:methylation"/>
    <property type="evidence" value="ECO:0007669"/>
    <property type="project" value="UniProtKB-KW"/>
</dbReference>
<evidence type="ECO:0000313" key="10">
    <source>
        <dbReference type="EMBL" id="AVM42776.1"/>
    </source>
</evidence>
<evidence type="ECO:0000313" key="11">
    <source>
        <dbReference type="Proteomes" id="UP000237947"/>
    </source>
</evidence>
<dbReference type="SUPFAM" id="SSF53335">
    <property type="entry name" value="S-adenosyl-L-methionine-dependent methyltransferases"/>
    <property type="match status" value="1"/>
</dbReference>
<keyword evidence="11" id="KW-1185">Reference proteome</keyword>
<evidence type="ECO:0000256" key="6">
    <source>
        <dbReference type="ARBA" id="ARBA00022747"/>
    </source>
</evidence>
<sequence length="243" mass="28076">MSINKEQIMKTTTLTQALWNSADVLRGKMDANEYKNYTLGIIFYKFLSDQYLEVACDFLGEEVENLNEAQAIYEQSYANEEEREDLLRELKYKFYYTIEPNLTYIKLMQRIHSNEFLLEELDQAFRNIEQSNIEFENLFADVDLMSRRLGATPQKRNETISAVMRELEGLNLAEEKDNLGDAYEYLIGNFASEYGKKAGEFYTPQPVSNLMAQIAVIDKENKHGLSVYEITLQGMIQSLAAVA</sequence>
<evidence type="ECO:0000256" key="2">
    <source>
        <dbReference type="ARBA" id="ARBA00011900"/>
    </source>
</evidence>
<dbReference type="InterPro" id="IPR029063">
    <property type="entry name" value="SAM-dependent_MTases_sf"/>
</dbReference>
<dbReference type="Pfam" id="PF12161">
    <property type="entry name" value="HsdM_N"/>
    <property type="match status" value="1"/>
</dbReference>
<dbReference type="GO" id="GO:0003677">
    <property type="term" value="F:DNA binding"/>
    <property type="evidence" value="ECO:0007669"/>
    <property type="project" value="InterPro"/>
</dbReference>
<reference evidence="11" key="1">
    <citation type="submission" date="2018-02" db="EMBL/GenBank/DDBJ databases">
        <authorList>
            <person name="Holder M.E."/>
            <person name="Ajami N.J."/>
            <person name="Petrosino J.F."/>
        </authorList>
    </citation>
    <scope>NUCLEOTIDE SEQUENCE [LARGE SCALE GENOMIC DNA]</scope>
    <source>
        <strain evidence="11">CCUG 47711</strain>
    </source>
</reference>
<name>A0A2S0KP19_9FIRM</name>
<feature type="domain" description="N6 adenine-specific DNA methyltransferase N-terminal" evidence="9">
    <location>
        <begin position="14"/>
        <end position="166"/>
    </location>
</feature>
<dbReference type="InterPro" id="IPR003356">
    <property type="entry name" value="DNA_methylase_A-5"/>
</dbReference>